<accession>A0AA88KUW1</accession>
<sequence length="87" mass="10313">LVYMLFDQIIEELFPELFEKPVTTYHVRTHSSDFRLHSNGEEKKRHSMTPGGDMIYDLAVKAILEMVIHIERTIIFCMKTCDKYITF</sequence>
<protein>
    <submittedName>
        <fullName evidence="1">Uncharacterized protein</fullName>
    </submittedName>
</protein>
<dbReference type="AlphaFoldDB" id="A0AA88KUW1"/>
<evidence type="ECO:0000313" key="1">
    <source>
        <dbReference type="EMBL" id="KAK2704142.1"/>
    </source>
</evidence>
<organism evidence="1 2">
    <name type="scientific">Artemia franciscana</name>
    <name type="common">Brine shrimp</name>
    <name type="synonym">Artemia sanfranciscana</name>
    <dbReference type="NCBI Taxonomy" id="6661"/>
    <lineage>
        <taxon>Eukaryota</taxon>
        <taxon>Metazoa</taxon>
        <taxon>Ecdysozoa</taxon>
        <taxon>Arthropoda</taxon>
        <taxon>Crustacea</taxon>
        <taxon>Branchiopoda</taxon>
        <taxon>Anostraca</taxon>
        <taxon>Artemiidae</taxon>
        <taxon>Artemia</taxon>
    </lineage>
</organism>
<name>A0AA88KUW1_ARTSF</name>
<reference evidence="1" key="1">
    <citation type="submission" date="2023-07" db="EMBL/GenBank/DDBJ databases">
        <title>Chromosome-level genome assembly of Artemia franciscana.</title>
        <authorList>
            <person name="Jo E."/>
        </authorList>
    </citation>
    <scope>NUCLEOTIDE SEQUENCE</scope>
    <source>
        <tissue evidence="1">Whole body</tissue>
    </source>
</reference>
<comment type="caution">
    <text evidence="1">The sequence shown here is derived from an EMBL/GenBank/DDBJ whole genome shotgun (WGS) entry which is preliminary data.</text>
</comment>
<gene>
    <name evidence="1" type="ORF">QYM36_017585</name>
</gene>
<evidence type="ECO:0000313" key="2">
    <source>
        <dbReference type="Proteomes" id="UP001187531"/>
    </source>
</evidence>
<dbReference type="Proteomes" id="UP001187531">
    <property type="component" value="Unassembled WGS sequence"/>
</dbReference>
<proteinExistence type="predicted"/>
<feature type="non-terminal residue" evidence="1">
    <location>
        <position position="87"/>
    </location>
</feature>
<keyword evidence="2" id="KW-1185">Reference proteome</keyword>
<dbReference type="EMBL" id="JAVRJZ010000032">
    <property type="protein sequence ID" value="KAK2704142.1"/>
    <property type="molecule type" value="Genomic_DNA"/>
</dbReference>